<evidence type="ECO:0000256" key="1">
    <source>
        <dbReference type="SAM" id="Coils"/>
    </source>
</evidence>
<sequence length="115" mass="13806">MEIAEKEYKEKEALVGEDAMRHFEKGVMLQTLDELWKEHLASMDYLRQGIHLRGYAQKDPKQEYKKESFRMFTEMLDSLKHQVITTLTRVRVRTQEEMEEAERARQEMAARINQN</sequence>
<comment type="caution">
    <text evidence="3">The sequence shown here is derived from an EMBL/GenBank/DDBJ whole genome shotgun (WGS) entry which is preliminary data.</text>
</comment>
<dbReference type="GO" id="GO:0005886">
    <property type="term" value="C:plasma membrane"/>
    <property type="evidence" value="ECO:0007669"/>
    <property type="project" value="TreeGrafter"/>
</dbReference>
<dbReference type="GO" id="GO:0005524">
    <property type="term" value="F:ATP binding"/>
    <property type="evidence" value="ECO:0007669"/>
    <property type="project" value="InterPro"/>
</dbReference>
<dbReference type="EMBL" id="ABFC01000703">
    <property type="protein sequence ID" value="EFA28501.1"/>
    <property type="molecule type" value="Genomic_DNA"/>
</dbReference>
<dbReference type="GO" id="GO:0006605">
    <property type="term" value="P:protein targeting"/>
    <property type="evidence" value="ECO:0007669"/>
    <property type="project" value="InterPro"/>
</dbReference>
<dbReference type="AlphaFoldDB" id="A0A7G2JYZ7"/>
<gene>
    <name evidence="3" type="primary">secA</name>
    <name evidence="3" type="ORF">HAINFHK1212_0578</name>
</gene>
<dbReference type="InterPro" id="IPR036266">
    <property type="entry name" value="SecA_Wing/Scaffold_sf"/>
</dbReference>
<dbReference type="GO" id="GO:0043952">
    <property type="term" value="P:protein transport by the Sec complex"/>
    <property type="evidence" value="ECO:0007669"/>
    <property type="project" value="TreeGrafter"/>
</dbReference>
<feature type="coiled-coil region" evidence="1">
    <location>
        <begin position="84"/>
        <end position="111"/>
    </location>
</feature>
<dbReference type="PANTHER" id="PTHR30612">
    <property type="entry name" value="SECA INNER MEMBRANE COMPONENT OF SEC PROTEIN SECRETION SYSTEM"/>
    <property type="match status" value="1"/>
</dbReference>
<keyword evidence="1" id="KW-0175">Coiled coil</keyword>
<dbReference type="GO" id="GO:0031522">
    <property type="term" value="C:cell envelope Sec protein transport complex"/>
    <property type="evidence" value="ECO:0007669"/>
    <property type="project" value="TreeGrafter"/>
</dbReference>
<protein>
    <submittedName>
        <fullName evidence="3">Preprotein translocase secA subunit</fullName>
    </submittedName>
</protein>
<dbReference type="SUPFAM" id="SSF81886">
    <property type="entry name" value="Helical scaffold and wing domains of SecA"/>
    <property type="match status" value="1"/>
</dbReference>
<evidence type="ECO:0000259" key="2">
    <source>
        <dbReference type="Pfam" id="PF07516"/>
    </source>
</evidence>
<organism evidence="3">
    <name type="scientific">Haemophilus influenzae HK1212</name>
    <dbReference type="NCBI Taxonomy" id="456482"/>
    <lineage>
        <taxon>Bacteria</taxon>
        <taxon>Pseudomonadati</taxon>
        <taxon>Pseudomonadota</taxon>
        <taxon>Gammaproteobacteria</taxon>
        <taxon>Pasteurellales</taxon>
        <taxon>Pasteurellaceae</taxon>
        <taxon>Haemophilus</taxon>
    </lineage>
</organism>
<dbReference type="PANTHER" id="PTHR30612:SF0">
    <property type="entry name" value="CHLOROPLAST PROTEIN-TRANSPORTING ATPASE"/>
    <property type="match status" value="1"/>
</dbReference>
<proteinExistence type="predicted"/>
<feature type="non-terminal residue" evidence="3">
    <location>
        <position position="115"/>
    </location>
</feature>
<dbReference type="InterPro" id="IPR000185">
    <property type="entry name" value="SecA"/>
</dbReference>
<dbReference type="GO" id="GO:0017038">
    <property type="term" value="P:protein import"/>
    <property type="evidence" value="ECO:0007669"/>
    <property type="project" value="InterPro"/>
</dbReference>
<dbReference type="Pfam" id="PF07516">
    <property type="entry name" value="SecA_SW"/>
    <property type="match status" value="1"/>
</dbReference>
<evidence type="ECO:0000313" key="3">
    <source>
        <dbReference type="EMBL" id="EFA28501.1"/>
    </source>
</evidence>
<reference evidence="3" key="1">
    <citation type="journal article" date="2010" name="Genomics">
        <title>Tracing phylogenomic events leading to diversity of Haemophilus influenzae and the emergence of Brazilian Purpuric Fever (BPF)-associated clones.</title>
        <authorList>
            <person name="Papazisi L."/>
            <person name="Ratnayake S."/>
            <person name="Remortel B.G."/>
            <person name="Bock G.R."/>
            <person name="Liang W."/>
            <person name="Saeed A.I."/>
            <person name="Liu J."/>
            <person name="Fleischmann R.D."/>
            <person name="Kilian M."/>
            <person name="Peterson S.N."/>
        </authorList>
    </citation>
    <scope>NUCLEOTIDE SEQUENCE [LARGE SCALE GENOMIC DNA]</scope>
    <source>
        <strain evidence="3">HK1212</strain>
    </source>
</reference>
<accession>A0A7G2JYZ7</accession>
<dbReference type="InterPro" id="IPR011116">
    <property type="entry name" value="SecA_Wing/Scaffold"/>
</dbReference>
<dbReference type="GO" id="GO:0006886">
    <property type="term" value="P:intracellular protein transport"/>
    <property type="evidence" value="ECO:0007669"/>
    <property type="project" value="InterPro"/>
</dbReference>
<feature type="domain" description="SecA Wing/Scaffold" evidence="2">
    <location>
        <begin position="2"/>
        <end position="90"/>
    </location>
</feature>
<dbReference type="Gene3D" id="1.10.3060.10">
    <property type="entry name" value="Helical scaffold and wing domains of SecA"/>
    <property type="match status" value="1"/>
</dbReference>
<name>A0A7G2JYZ7_HAEIF</name>
<dbReference type="GO" id="GO:0005829">
    <property type="term" value="C:cytosol"/>
    <property type="evidence" value="ECO:0007669"/>
    <property type="project" value="TreeGrafter"/>
</dbReference>